<gene>
    <name evidence="3" type="ORF">HDA39_004968</name>
</gene>
<proteinExistence type="predicted"/>
<evidence type="ECO:0000313" key="4">
    <source>
        <dbReference type="Proteomes" id="UP000549971"/>
    </source>
</evidence>
<dbReference type="EMBL" id="JACHMY010000001">
    <property type="protein sequence ID" value="MBB5838234.1"/>
    <property type="molecule type" value="Genomic_DNA"/>
</dbReference>
<name>A0A7W9J9T6_9ACTN</name>
<dbReference type="InterPro" id="IPR007280">
    <property type="entry name" value="Peptidase_C_arc/bac"/>
</dbReference>
<reference evidence="3 4" key="1">
    <citation type="submission" date="2020-08" db="EMBL/GenBank/DDBJ databases">
        <title>Sequencing the genomes of 1000 actinobacteria strains.</title>
        <authorList>
            <person name="Klenk H.-P."/>
        </authorList>
    </citation>
    <scope>NUCLEOTIDE SEQUENCE [LARGE SCALE GENOMIC DNA]</scope>
    <source>
        <strain evidence="3 4">DSM 28967</strain>
    </source>
</reference>
<organism evidence="3 4">
    <name type="scientific">Kribbella italica</name>
    <dbReference type="NCBI Taxonomy" id="1540520"/>
    <lineage>
        <taxon>Bacteria</taxon>
        <taxon>Bacillati</taxon>
        <taxon>Actinomycetota</taxon>
        <taxon>Actinomycetes</taxon>
        <taxon>Propionibacteriales</taxon>
        <taxon>Kribbellaceae</taxon>
        <taxon>Kribbella</taxon>
    </lineage>
</organism>
<feature type="chain" id="PRO_5038841662" description="Peptidase C-terminal archaeal/bacterial domain-containing protein" evidence="1">
    <location>
        <begin position="28"/>
        <end position="668"/>
    </location>
</feature>
<comment type="caution">
    <text evidence="3">The sequence shown here is derived from an EMBL/GenBank/DDBJ whole genome shotgun (WGS) entry which is preliminary data.</text>
</comment>
<dbReference type="Proteomes" id="UP000549971">
    <property type="component" value="Unassembled WGS sequence"/>
</dbReference>
<dbReference type="AlphaFoldDB" id="A0A7W9J9T6"/>
<evidence type="ECO:0000313" key="3">
    <source>
        <dbReference type="EMBL" id="MBB5838234.1"/>
    </source>
</evidence>
<feature type="domain" description="Peptidase C-terminal archaeal/bacterial" evidence="2">
    <location>
        <begin position="217"/>
        <end position="285"/>
    </location>
</feature>
<keyword evidence="1" id="KW-0732">Signal</keyword>
<dbReference type="Gene3D" id="2.60.120.380">
    <property type="match status" value="1"/>
</dbReference>
<sequence length="668" mass="68420">MHAQLKRALIGMSGLALVAGAAGQGIAGGSDATEQVTPLEKAALQAGVQLAPKSSKAPTAVVGGKQVAVPNPYLANTPDATATDWSYWHTLMDAKGKQRAKSSGLAAKTKAAGKPLPSPLLYDEQEPDAISGANDSQAAAEPVNGFGTGANQNPRLRILGTMPNLAPSQVTIPAGTEDNGAIPLATETGIGVNKGAAITTATLGDGPHGPSGDGTNDFDFYKVTANAGGLTLKVSTEGTVGTDTVVGVYTPAGELIASDDDSGAGVTSLLTFDLPAVGDYYVLVAGFSLAGPFPADPNDSGSGLGGGDTGNYQVALSVAQVDKDYYAVKLKKGDVLGGSVTGSASRLVVHRVDGSQGVGSEQDASSLYPVTSPLPGGGNAVFAYVAEEAGWYAVSVEAGVGNYDATVEAYRPGSEVDKKQQTIFLDFDGARVNTAIFGGPGVRTLSPFSAFVARWGLPRTAESQLITRITATVTENIKQDLIAKGLNPNVQVKVLNSRDHADPFGQENVSRVIVGGTIAESGIDTIGIAQTIDPGNFGHEESALALLDVLSDPANGFGDPSINSYLPAGAPAAQKIKFVSQVVANVVSHETGHFVGSYHVDQFNTTYNLMDQGGNFPLLYGVGPDGLGGTADDVDVDFGEDTYNPNEGFTGLEDTLNNTAWAFTKPKG</sequence>
<feature type="signal peptide" evidence="1">
    <location>
        <begin position="1"/>
        <end position="27"/>
    </location>
</feature>
<keyword evidence="4" id="KW-1185">Reference proteome</keyword>
<evidence type="ECO:0000256" key="1">
    <source>
        <dbReference type="SAM" id="SignalP"/>
    </source>
</evidence>
<accession>A0A7W9J9T6</accession>
<evidence type="ECO:0000259" key="2">
    <source>
        <dbReference type="Pfam" id="PF04151"/>
    </source>
</evidence>
<dbReference type="RefSeq" id="WP_184798871.1">
    <property type="nucleotide sequence ID" value="NZ_JACHMY010000001.1"/>
</dbReference>
<dbReference type="Pfam" id="PF04151">
    <property type="entry name" value="PPC"/>
    <property type="match status" value="1"/>
</dbReference>
<protein>
    <recommendedName>
        <fullName evidence="2">Peptidase C-terminal archaeal/bacterial domain-containing protein</fullName>
    </recommendedName>
</protein>